<dbReference type="InterPro" id="IPR002669">
    <property type="entry name" value="UreD"/>
</dbReference>
<dbReference type="Pfam" id="PF01774">
    <property type="entry name" value="UreD"/>
    <property type="match status" value="1"/>
</dbReference>
<dbReference type="HAMAP" id="MF_01384">
    <property type="entry name" value="UreD"/>
    <property type="match status" value="1"/>
</dbReference>
<keyword evidence="5" id="KW-1185">Reference proteome</keyword>
<dbReference type="EMBL" id="JBHTMC010000002">
    <property type="protein sequence ID" value="MFD1262299.1"/>
    <property type="molecule type" value="Genomic_DNA"/>
</dbReference>
<comment type="caution">
    <text evidence="4">The sequence shown here is derived from an EMBL/GenBank/DDBJ whole genome shotgun (WGS) entry which is preliminary data.</text>
</comment>
<dbReference type="Proteomes" id="UP001597158">
    <property type="component" value="Unassembled WGS sequence"/>
</dbReference>
<keyword evidence="3" id="KW-0996">Nickel insertion</keyword>
<dbReference type="RefSeq" id="WP_277831534.1">
    <property type="nucleotide sequence ID" value="NZ_JARQZE010000003.1"/>
</dbReference>
<evidence type="ECO:0000313" key="4">
    <source>
        <dbReference type="EMBL" id="MFD1262299.1"/>
    </source>
</evidence>
<comment type="subunit">
    <text evidence="3">UreD, UreF and UreG form a complex that acts as a GTP-hydrolysis-dependent molecular chaperone, activating the urease apoprotein by helping to assemble the nickel containing metallocenter of UreC. The UreE protein probably delivers the nickel.</text>
</comment>
<evidence type="ECO:0000256" key="3">
    <source>
        <dbReference type="HAMAP-Rule" id="MF_01384"/>
    </source>
</evidence>
<organism evidence="4 5">
    <name type="scientific">Thauera mechernichensis</name>
    <dbReference type="NCBI Taxonomy" id="82788"/>
    <lineage>
        <taxon>Bacteria</taxon>
        <taxon>Pseudomonadati</taxon>
        <taxon>Pseudomonadota</taxon>
        <taxon>Betaproteobacteria</taxon>
        <taxon>Rhodocyclales</taxon>
        <taxon>Zoogloeaceae</taxon>
        <taxon>Thauera</taxon>
    </lineage>
</organism>
<keyword evidence="2 3" id="KW-0143">Chaperone</keyword>
<comment type="subcellular location">
    <subcellularLocation>
        <location evidence="3">Cytoplasm</location>
    </subcellularLocation>
</comment>
<comment type="function">
    <text evidence="3">Required for maturation of urease via the functional incorporation of the urease nickel metallocenter.</text>
</comment>
<comment type="similarity">
    <text evidence="1 3">Belongs to the UreD family.</text>
</comment>
<name>A0ABW3W9X4_9RHOO</name>
<reference evidence="5" key="1">
    <citation type="journal article" date="2019" name="Int. J. Syst. Evol. Microbiol.">
        <title>The Global Catalogue of Microorganisms (GCM) 10K type strain sequencing project: providing services to taxonomists for standard genome sequencing and annotation.</title>
        <authorList>
            <consortium name="The Broad Institute Genomics Platform"/>
            <consortium name="The Broad Institute Genome Sequencing Center for Infectious Disease"/>
            <person name="Wu L."/>
            <person name="Ma J."/>
        </authorList>
    </citation>
    <scope>NUCLEOTIDE SEQUENCE [LARGE SCALE GENOMIC DNA]</scope>
    <source>
        <strain evidence="5">CCUG 48884</strain>
    </source>
</reference>
<keyword evidence="3" id="KW-0963">Cytoplasm</keyword>
<dbReference type="PANTHER" id="PTHR33643">
    <property type="entry name" value="UREASE ACCESSORY PROTEIN D"/>
    <property type="match status" value="1"/>
</dbReference>
<protein>
    <recommendedName>
        <fullName evidence="3">Urease accessory protein UreD</fullName>
    </recommendedName>
</protein>
<accession>A0ABW3W9X4</accession>
<evidence type="ECO:0000313" key="5">
    <source>
        <dbReference type="Proteomes" id="UP001597158"/>
    </source>
</evidence>
<gene>
    <name evidence="3" type="primary">ureD</name>
    <name evidence="4" type="ORF">ACFQ4M_01810</name>
</gene>
<dbReference type="PANTHER" id="PTHR33643:SF1">
    <property type="entry name" value="UREASE ACCESSORY PROTEIN D"/>
    <property type="match status" value="1"/>
</dbReference>
<evidence type="ECO:0000256" key="2">
    <source>
        <dbReference type="ARBA" id="ARBA00023186"/>
    </source>
</evidence>
<evidence type="ECO:0000256" key="1">
    <source>
        <dbReference type="ARBA" id="ARBA00007177"/>
    </source>
</evidence>
<proteinExistence type="inferred from homology"/>
<sequence>MNAPAEPLAPHGLPSGHSAARAGWQAELRLRFEHRGGRSVLAERAHLGPLVVQRPLYPEGDAVCHVILVHPPAGIAGGDRLDLSLDLGPHAHVLLTTPGAGKWYRSAGAHGRFRQRLRLADGAVCEFLPQESIVHDAALGELETEVALAGSAVFVGAEMICLGRTGAGERFARGELALRTRITRDGQPLWFERGVLGGGSALLEAAPGLQGQPVSATLLVAAPGCDTGLLEAWRAITPAGGSGAVTLLPGLLVARWLGPACEPGRAWLTQLWAAARPAVAGRAMQRPRIWST</sequence>